<protein>
    <recommendedName>
        <fullName evidence="1">HEAT repeat-containing protein 6</fullName>
    </recommendedName>
</protein>
<dbReference type="EMBL" id="JABXBU010002227">
    <property type="protein sequence ID" value="KAF8774519.1"/>
    <property type="molecule type" value="Genomic_DNA"/>
</dbReference>
<dbReference type="Pfam" id="PF13251">
    <property type="entry name" value="DUF4042"/>
    <property type="match status" value="1"/>
</dbReference>
<evidence type="ECO:0000259" key="4">
    <source>
        <dbReference type="Pfam" id="PF13251"/>
    </source>
</evidence>
<keyword evidence="6" id="KW-1185">Reference proteome</keyword>
<proteinExistence type="predicted"/>
<accession>A0A8T0EQP0</accession>
<evidence type="ECO:0000313" key="6">
    <source>
        <dbReference type="Proteomes" id="UP000807504"/>
    </source>
</evidence>
<evidence type="ECO:0000256" key="2">
    <source>
        <dbReference type="ARBA" id="ARBA00022737"/>
    </source>
</evidence>
<dbReference type="InterPro" id="IPR016024">
    <property type="entry name" value="ARM-type_fold"/>
</dbReference>
<evidence type="ECO:0000256" key="3">
    <source>
        <dbReference type="SAM" id="MobiDB-lite"/>
    </source>
</evidence>
<sequence length="1060" mass="119245">MNLETSKFTTKDFCVRVKKLKMTDVVELNLVIDQLNALNSLNFSGDCKEYGELLCDLANLIPPGNDHMLSKFCCLLYFSLHKQKVILQEASQEYLLEFIIPSVHSCADWVCSDVLMALSALLESSSEYNKKFKDILIGKNGVLTKFLETDYDDKNNQYNAFQCLYCLLKCSGENPLDEKMLDFCFKNCFLILKDKLKSNMGDILVLKIFITSLKCLQCVFTSKNIRVDNFGELLGTLKNLLFYGLPGQTFTQDINLYPTLRYPETSQRQESQSESDSPYPKLRKQKKNKRRLKKTPQKKQTHDAPSVEDNRGAAADASEAIANLSLSSSKFFPETKVRSSSSDSELSDAENHNSKIKSLQASLRQNAYLVLQNVVKVTDKKVIFGYWSYFLPEHPVILGLVPSPNIFTTILKDPASQVRLSALSLLAEMLRGSKQFLIHADGRNARHMSFTSLSSILATMIGEIHRYLLLALLSENSNLLLIQILKCYAILSENVPYCKLNMDILMKFLKHVKTYLSHKDIQVRVACIAVFCSVLNSDQIPVDIDEWMLSSDFDNAVNVANGNNSVDPNSSSSCTSRQSPWIIQLCQNNILNEEPLPIKIQSLQLLCSVVGKYFQKSSCFFDAVENIVLFCLNNPDTSIQLHGAKLLDIFGRSINIVTNAELKESLQPLVSALWQSVLMGSFIKCLTNDEAKTLQSVCCDCLSTLSSNDFEMLQPKQQITYITVLLGLASDSNPNVRGAAIRCLGLFCLFPSLNQDATFLDDVSVILIKSVEDPNVNVRFKASWSLGNLSDALFVSKDLLCKEISYKFFYSMGMACVRFSLDCDRVKANAVRALGNLLSYIPEQFIGIKTMQEFIKESCESLKSALSSSFMKVCWNSCYAVSNMLKNTYLIEHCDLNLNEVLTCLLKVLKSPNFKVRISAVQALTALPSRAFYGNLYPVIWQDLVSALYSTSSDVNFKEIKHQENLHDQLCFSLCQLASLIKPEDLVEIKDCILCSQEVLLVSMWKHGSRLSKEKSLFVYSTIEKINCLKNAEISKDDPTLTILLDILNQAHFAFCSQDS</sequence>
<feature type="region of interest" description="Disordered" evidence="3">
    <location>
        <begin position="263"/>
        <end position="313"/>
    </location>
</feature>
<dbReference type="Pfam" id="PF02985">
    <property type="entry name" value="HEAT"/>
    <property type="match status" value="1"/>
</dbReference>
<dbReference type="InterPro" id="IPR052107">
    <property type="entry name" value="HEAT6"/>
</dbReference>
<dbReference type="Proteomes" id="UP000807504">
    <property type="component" value="Unassembled WGS sequence"/>
</dbReference>
<gene>
    <name evidence="5" type="ORF">HNY73_017059</name>
</gene>
<keyword evidence="2" id="KW-0677">Repeat</keyword>
<organism evidence="5 6">
    <name type="scientific">Argiope bruennichi</name>
    <name type="common">Wasp spider</name>
    <name type="synonym">Aranea bruennichi</name>
    <dbReference type="NCBI Taxonomy" id="94029"/>
    <lineage>
        <taxon>Eukaryota</taxon>
        <taxon>Metazoa</taxon>
        <taxon>Ecdysozoa</taxon>
        <taxon>Arthropoda</taxon>
        <taxon>Chelicerata</taxon>
        <taxon>Arachnida</taxon>
        <taxon>Araneae</taxon>
        <taxon>Araneomorphae</taxon>
        <taxon>Entelegynae</taxon>
        <taxon>Araneoidea</taxon>
        <taxon>Araneidae</taxon>
        <taxon>Argiope</taxon>
    </lineage>
</organism>
<dbReference type="InterPro" id="IPR000357">
    <property type="entry name" value="HEAT"/>
</dbReference>
<reference evidence="5" key="2">
    <citation type="submission" date="2020-06" db="EMBL/GenBank/DDBJ databases">
        <authorList>
            <person name="Sheffer M."/>
        </authorList>
    </citation>
    <scope>NUCLEOTIDE SEQUENCE</scope>
</reference>
<dbReference type="InterPro" id="IPR011989">
    <property type="entry name" value="ARM-like"/>
</dbReference>
<feature type="compositionally biased region" description="Low complexity" evidence="3">
    <location>
        <begin position="264"/>
        <end position="277"/>
    </location>
</feature>
<reference evidence="5" key="1">
    <citation type="journal article" date="2020" name="bioRxiv">
        <title>Chromosome-level reference genome of the European wasp spider Argiope bruennichi: a resource for studies on range expansion and evolutionary adaptation.</title>
        <authorList>
            <person name="Sheffer M.M."/>
            <person name="Hoppe A."/>
            <person name="Krehenwinkel H."/>
            <person name="Uhl G."/>
            <person name="Kuss A.W."/>
            <person name="Jensen L."/>
            <person name="Jensen C."/>
            <person name="Gillespie R.G."/>
            <person name="Hoff K.J."/>
            <person name="Prost S."/>
        </authorList>
    </citation>
    <scope>NUCLEOTIDE SEQUENCE</scope>
</reference>
<evidence type="ECO:0000313" key="5">
    <source>
        <dbReference type="EMBL" id="KAF8774519.1"/>
    </source>
</evidence>
<evidence type="ECO:0000256" key="1">
    <source>
        <dbReference type="ARBA" id="ARBA00015263"/>
    </source>
</evidence>
<comment type="caution">
    <text evidence="5">The sequence shown here is derived from an EMBL/GenBank/DDBJ whole genome shotgun (WGS) entry which is preliminary data.</text>
</comment>
<dbReference type="InterPro" id="IPR025283">
    <property type="entry name" value="DUF4042"/>
</dbReference>
<dbReference type="PANTHER" id="PTHR13366">
    <property type="entry name" value="MALARIA ANTIGEN-RELATED"/>
    <property type="match status" value="1"/>
</dbReference>
<dbReference type="PANTHER" id="PTHR13366:SF0">
    <property type="entry name" value="HEAT REPEAT-CONTAINING PROTEIN 6"/>
    <property type="match status" value="1"/>
</dbReference>
<name>A0A8T0EQP0_ARGBR</name>
<feature type="domain" description="DUF4042" evidence="4">
    <location>
        <begin position="363"/>
        <end position="536"/>
    </location>
</feature>
<dbReference type="SUPFAM" id="SSF48371">
    <property type="entry name" value="ARM repeat"/>
    <property type="match status" value="1"/>
</dbReference>
<dbReference type="AlphaFoldDB" id="A0A8T0EQP0"/>
<dbReference type="Gene3D" id="1.25.10.10">
    <property type="entry name" value="Leucine-rich Repeat Variant"/>
    <property type="match status" value="3"/>
</dbReference>
<feature type="compositionally biased region" description="Basic residues" evidence="3">
    <location>
        <begin position="281"/>
        <end position="299"/>
    </location>
</feature>